<protein>
    <submittedName>
        <fullName evidence="3">2,3-dihydro-2,3-dihydroxybenzoate dehydrogenase</fullName>
    </submittedName>
</protein>
<accession>A0ABP7CE38</accession>
<sequence length="260" mass="25768">MTAVQAPVEDLPAAGAPLVVVTGAAGGLGSAIAATLEAQGYDVLPVDRAGDGVLRLDLADAASTTVLRDALAHRAAAGTRVHGLVNVAGVLATGRLMDLAAGDWDRMHAVNARGVFLASQTVARVMVAQQPADPANARAIVTVSSNAGNTPRDGLGGYAASKAAATMATRSLALELAGHGIRANVVSPGSTDTPMLHAMAPGGADEAALVAGDPSRHRAGIPLGRIAVPADVASVVGFLLSGAARHMTGQDLTVDGGATY</sequence>
<reference evidence="4" key="1">
    <citation type="journal article" date="2019" name="Int. J. Syst. Evol. Microbiol.">
        <title>The Global Catalogue of Microorganisms (GCM) 10K type strain sequencing project: providing services to taxonomists for standard genome sequencing and annotation.</title>
        <authorList>
            <consortium name="The Broad Institute Genomics Platform"/>
            <consortium name="The Broad Institute Genome Sequencing Center for Infectious Disease"/>
            <person name="Wu L."/>
            <person name="Ma J."/>
        </authorList>
    </citation>
    <scope>NUCLEOTIDE SEQUENCE [LARGE SCALE GENOMIC DNA]</scope>
    <source>
        <strain evidence="4">JCM 30742</strain>
    </source>
</reference>
<evidence type="ECO:0000256" key="1">
    <source>
        <dbReference type="ARBA" id="ARBA00006484"/>
    </source>
</evidence>
<organism evidence="3 4">
    <name type="scientific">Arthrobacter ginkgonis</name>
    <dbReference type="NCBI Taxonomy" id="1630594"/>
    <lineage>
        <taxon>Bacteria</taxon>
        <taxon>Bacillati</taxon>
        <taxon>Actinomycetota</taxon>
        <taxon>Actinomycetes</taxon>
        <taxon>Micrococcales</taxon>
        <taxon>Micrococcaceae</taxon>
        <taxon>Arthrobacter</taxon>
    </lineage>
</organism>
<dbReference type="Proteomes" id="UP001500752">
    <property type="component" value="Unassembled WGS sequence"/>
</dbReference>
<proteinExistence type="inferred from homology"/>
<dbReference type="InterPro" id="IPR003560">
    <property type="entry name" value="DHB_DH"/>
</dbReference>
<evidence type="ECO:0000256" key="2">
    <source>
        <dbReference type="ARBA" id="ARBA00023002"/>
    </source>
</evidence>
<dbReference type="InterPro" id="IPR002347">
    <property type="entry name" value="SDR_fam"/>
</dbReference>
<keyword evidence="2" id="KW-0560">Oxidoreductase</keyword>
<keyword evidence="4" id="KW-1185">Reference proteome</keyword>
<dbReference type="Pfam" id="PF13561">
    <property type="entry name" value="adh_short_C2"/>
    <property type="match status" value="1"/>
</dbReference>
<evidence type="ECO:0000313" key="3">
    <source>
        <dbReference type="EMBL" id="GAA3688677.1"/>
    </source>
</evidence>
<dbReference type="EMBL" id="BAABEO010000019">
    <property type="protein sequence ID" value="GAA3688677.1"/>
    <property type="molecule type" value="Genomic_DNA"/>
</dbReference>
<dbReference type="RefSeq" id="WP_345151547.1">
    <property type="nucleotide sequence ID" value="NZ_BAABEO010000019.1"/>
</dbReference>
<gene>
    <name evidence="3" type="ORF">GCM10023081_27510</name>
</gene>
<evidence type="ECO:0000313" key="4">
    <source>
        <dbReference type="Proteomes" id="UP001500752"/>
    </source>
</evidence>
<comment type="caution">
    <text evidence="3">The sequence shown here is derived from an EMBL/GenBank/DDBJ whole genome shotgun (WGS) entry which is preliminary data.</text>
</comment>
<dbReference type="PANTHER" id="PTHR42760">
    <property type="entry name" value="SHORT-CHAIN DEHYDROGENASES/REDUCTASES FAMILY MEMBER"/>
    <property type="match status" value="1"/>
</dbReference>
<comment type="similarity">
    <text evidence="1">Belongs to the short-chain dehydrogenases/reductases (SDR) family.</text>
</comment>
<name>A0ABP7CE38_9MICC</name>
<dbReference type="Gene3D" id="3.40.50.720">
    <property type="entry name" value="NAD(P)-binding Rossmann-like Domain"/>
    <property type="match status" value="1"/>
</dbReference>
<dbReference type="InterPro" id="IPR036291">
    <property type="entry name" value="NAD(P)-bd_dom_sf"/>
</dbReference>
<dbReference type="PRINTS" id="PR01397">
    <property type="entry name" value="DHBDHDRGNASE"/>
</dbReference>
<dbReference type="SUPFAM" id="SSF51735">
    <property type="entry name" value="NAD(P)-binding Rossmann-fold domains"/>
    <property type="match status" value="1"/>
</dbReference>
<dbReference type="PANTHER" id="PTHR42760:SF115">
    <property type="entry name" value="3-OXOACYL-[ACYL-CARRIER-PROTEIN] REDUCTASE FABG"/>
    <property type="match status" value="1"/>
</dbReference>